<comment type="catalytic activity">
    <reaction evidence="1 5">
        <text>[protein]-peptidylproline (omega=180) = [protein]-peptidylproline (omega=0)</text>
        <dbReference type="Rhea" id="RHEA:16237"/>
        <dbReference type="Rhea" id="RHEA-COMP:10747"/>
        <dbReference type="Rhea" id="RHEA-COMP:10748"/>
        <dbReference type="ChEBI" id="CHEBI:83833"/>
        <dbReference type="ChEBI" id="CHEBI:83834"/>
        <dbReference type="EC" id="5.2.1.8"/>
    </reaction>
</comment>
<evidence type="ECO:0000256" key="3">
    <source>
        <dbReference type="ARBA" id="ARBA00023110"/>
    </source>
</evidence>
<evidence type="ECO:0000256" key="2">
    <source>
        <dbReference type="ARBA" id="ARBA00013194"/>
    </source>
</evidence>
<reference evidence="7 8" key="1">
    <citation type="journal article" date="2015" name="Genome Biol. Evol.">
        <title>Comparative Genomics of a Bacterivorous Green Alga Reveals Evolutionary Causalities and Consequences of Phago-Mixotrophic Mode of Nutrition.</title>
        <authorList>
            <person name="Burns J.A."/>
            <person name="Paasch A."/>
            <person name="Narechania A."/>
            <person name="Kim E."/>
        </authorList>
    </citation>
    <scope>NUCLEOTIDE SEQUENCE [LARGE SCALE GENOMIC DNA]</scope>
    <source>
        <strain evidence="7 8">PLY_AMNH</strain>
    </source>
</reference>
<dbReference type="Gene3D" id="3.10.50.40">
    <property type="match status" value="1"/>
</dbReference>
<accession>A0AAE0GY40</accession>
<evidence type="ECO:0000256" key="5">
    <source>
        <dbReference type="PROSITE-ProRule" id="PRU00277"/>
    </source>
</evidence>
<comment type="caution">
    <text evidence="7">The sequence shown here is derived from an EMBL/GenBank/DDBJ whole genome shotgun (WGS) entry which is preliminary data.</text>
</comment>
<proteinExistence type="predicted"/>
<evidence type="ECO:0000313" key="7">
    <source>
        <dbReference type="EMBL" id="KAK3286318.1"/>
    </source>
</evidence>
<dbReference type="GO" id="GO:0003755">
    <property type="term" value="F:peptidyl-prolyl cis-trans isomerase activity"/>
    <property type="evidence" value="ECO:0007669"/>
    <property type="project" value="UniProtKB-KW"/>
</dbReference>
<dbReference type="AlphaFoldDB" id="A0AAE0GY40"/>
<evidence type="ECO:0000256" key="4">
    <source>
        <dbReference type="ARBA" id="ARBA00023235"/>
    </source>
</evidence>
<evidence type="ECO:0000313" key="8">
    <source>
        <dbReference type="Proteomes" id="UP001190700"/>
    </source>
</evidence>
<evidence type="ECO:0000256" key="1">
    <source>
        <dbReference type="ARBA" id="ARBA00000971"/>
    </source>
</evidence>
<sequence length="92" mass="9852">MGVTVETITPGDGKTFPSAGKTVTVHYTGTLTDGSKFDSSRDKGRPFQFNIGAGQVIKGWDEGVMQMSLGQRAKLTCTHDYAYGGYLGTSMH</sequence>
<keyword evidence="3 5" id="KW-0697">Rotamase</keyword>
<dbReference type="GO" id="GO:0005737">
    <property type="term" value="C:cytoplasm"/>
    <property type="evidence" value="ECO:0007669"/>
    <property type="project" value="TreeGrafter"/>
</dbReference>
<name>A0AAE0GY40_9CHLO</name>
<dbReference type="InterPro" id="IPR001179">
    <property type="entry name" value="PPIase_FKBP_dom"/>
</dbReference>
<dbReference type="Pfam" id="PF00254">
    <property type="entry name" value="FKBP_C"/>
    <property type="match status" value="1"/>
</dbReference>
<keyword evidence="8" id="KW-1185">Reference proteome</keyword>
<dbReference type="InterPro" id="IPR050689">
    <property type="entry name" value="FKBP-type_PPIase"/>
</dbReference>
<dbReference type="Proteomes" id="UP001190700">
    <property type="component" value="Unassembled WGS sequence"/>
</dbReference>
<dbReference type="EMBL" id="LGRX02001337">
    <property type="protein sequence ID" value="KAK3286318.1"/>
    <property type="molecule type" value="Genomic_DNA"/>
</dbReference>
<dbReference type="PROSITE" id="PS50059">
    <property type="entry name" value="FKBP_PPIASE"/>
    <property type="match status" value="1"/>
</dbReference>
<protein>
    <recommendedName>
        <fullName evidence="2 5">peptidylprolyl isomerase</fullName>
        <ecNumber evidence="2 5">5.2.1.8</ecNumber>
    </recommendedName>
</protein>
<dbReference type="PANTHER" id="PTHR10516:SF443">
    <property type="entry name" value="FK506-BINDING PROTEIN 59-RELATED"/>
    <property type="match status" value="1"/>
</dbReference>
<dbReference type="PANTHER" id="PTHR10516">
    <property type="entry name" value="PEPTIDYL-PROLYL CIS-TRANS ISOMERASE"/>
    <property type="match status" value="1"/>
</dbReference>
<organism evidence="7 8">
    <name type="scientific">Cymbomonas tetramitiformis</name>
    <dbReference type="NCBI Taxonomy" id="36881"/>
    <lineage>
        <taxon>Eukaryota</taxon>
        <taxon>Viridiplantae</taxon>
        <taxon>Chlorophyta</taxon>
        <taxon>Pyramimonadophyceae</taxon>
        <taxon>Pyramimonadales</taxon>
        <taxon>Pyramimonadaceae</taxon>
        <taxon>Cymbomonas</taxon>
    </lineage>
</organism>
<feature type="domain" description="PPIase FKBP-type" evidence="6">
    <location>
        <begin position="20"/>
        <end position="84"/>
    </location>
</feature>
<dbReference type="SUPFAM" id="SSF54534">
    <property type="entry name" value="FKBP-like"/>
    <property type="match status" value="1"/>
</dbReference>
<dbReference type="EC" id="5.2.1.8" evidence="2 5"/>
<dbReference type="FunFam" id="3.10.50.40:FF:000025">
    <property type="entry name" value="Peptidylprolyl isomerase"/>
    <property type="match status" value="1"/>
</dbReference>
<keyword evidence="4 5" id="KW-0413">Isomerase</keyword>
<dbReference type="InterPro" id="IPR046357">
    <property type="entry name" value="PPIase_dom_sf"/>
</dbReference>
<evidence type="ECO:0000259" key="6">
    <source>
        <dbReference type="PROSITE" id="PS50059"/>
    </source>
</evidence>
<gene>
    <name evidence="7" type="ORF">CYMTET_6120</name>
</gene>